<sequence>MASVAELQDAFVAGDLQTALDGSRAWLTASLHLNPDLVAASSSLNLLCADINVGLDAPPMDEDLEATIAIFMQSIFELNTANELLSLADVLRITSPIPCELGLIWASFLAAMSETAEANTFLTRTLETLRAGMQADPSRVEELTALYETAYEILVSKVFLANASCDARTILRQIDADKVLRSSAKASLGELLESIEVPAAAPVATSTTPSKTNNAPRPLPGRTPAASHSVLTDTSTQIMIGAVAVAAVCAIKYRSQLQASAYDVLQALGDIKGMLLG</sequence>
<dbReference type="Proteomes" id="UP000030762">
    <property type="component" value="Unassembled WGS sequence"/>
</dbReference>
<dbReference type="InParanoid" id="T0RR54"/>
<dbReference type="OMA" id="AVCAIKY"/>
<dbReference type="AlphaFoldDB" id="T0RR54"/>
<dbReference type="GeneID" id="19950592"/>
<dbReference type="RefSeq" id="XP_008614043.1">
    <property type="nucleotide sequence ID" value="XM_008615821.1"/>
</dbReference>
<feature type="region of interest" description="Disordered" evidence="1">
    <location>
        <begin position="203"/>
        <end position="228"/>
    </location>
</feature>
<gene>
    <name evidence="2" type="ORF">SDRG_09865</name>
</gene>
<dbReference type="EMBL" id="JH767163">
    <property type="protein sequence ID" value="EQC32542.1"/>
    <property type="molecule type" value="Genomic_DNA"/>
</dbReference>
<protein>
    <submittedName>
        <fullName evidence="2">Uncharacterized protein</fullName>
    </submittedName>
</protein>
<evidence type="ECO:0000313" key="2">
    <source>
        <dbReference type="EMBL" id="EQC32542.1"/>
    </source>
</evidence>
<reference evidence="2 3" key="1">
    <citation type="submission" date="2012-04" db="EMBL/GenBank/DDBJ databases">
        <title>The Genome Sequence of Saprolegnia declina VS20.</title>
        <authorList>
            <consortium name="The Broad Institute Genome Sequencing Platform"/>
            <person name="Russ C."/>
            <person name="Nusbaum C."/>
            <person name="Tyler B."/>
            <person name="van West P."/>
            <person name="Dieguez-Uribeondo J."/>
            <person name="de Bruijn I."/>
            <person name="Tripathy S."/>
            <person name="Jiang R."/>
            <person name="Young S.K."/>
            <person name="Zeng Q."/>
            <person name="Gargeya S."/>
            <person name="Fitzgerald M."/>
            <person name="Haas B."/>
            <person name="Abouelleil A."/>
            <person name="Alvarado L."/>
            <person name="Arachchi H.M."/>
            <person name="Berlin A."/>
            <person name="Chapman S.B."/>
            <person name="Goldberg J."/>
            <person name="Griggs A."/>
            <person name="Gujja S."/>
            <person name="Hansen M."/>
            <person name="Howarth C."/>
            <person name="Imamovic A."/>
            <person name="Larimer J."/>
            <person name="McCowen C."/>
            <person name="Montmayeur A."/>
            <person name="Murphy C."/>
            <person name="Neiman D."/>
            <person name="Pearson M."/>
            <person name="Priest M."/>
            <person name="Roberts A."/>
            <person name="Saif S."/>
            <person name="Shea T."/>
            <person name="Sisk P."/>
            <person name="Sykes S."/>
            <person name="Wortman J."/>
            <person name="Nusbaum C."/>
            <person name="Birren B."/>
        </authorList>
    </citation>
    <scope>NUCLEOTIDE SEQUENCE [LARGE SCALE GENOMIC DNA]</scope>
    <source>
        <strain evidence="2 3">VS20</strain>
    </source>
</reference>
<keyword evidence="3" id="KW-1185">Reference proteome</keyword>
<dbReference type="OrthoDB" id="78848at2759"/>
<proteinExistence type="predicted"/>
<evidence type="ECO:0000256" key="1">
    <source>
        <dbReference type="SAM" id="MobiDB-lite"/>
    </source>
</evidence>
<organism evidence="2 3">
    <name type="scientific">Saprolegnia diclina (strain VS20)</name>
    <dbReference type="NCBI Taxonomy" id="1156394"/>
    <lineage>
        <taxon>Eukaryota</taxon>
        <taxon>Sar</taxon>
        <taxon>Stramenopiles</taxon>
        <taxon>Oomycota</taxon>
        <taxon>Saprolegniomycetes</taxon>
        <taxon>Saprolegniales</taxon>
        <taxon>Saprolegniaceae</taxon>
        <taxon>Saprolegnia</taxon>
    </lineage>
</organism>
<evidence type="ECO:0000313" key="3">
    <source>
        <dbReference type="Proteomes" id="UP000030762"/>
    </source>
</evidence>
<dbReference type="VEuPathDB" id="FungiDB:SDRG_09865"/>
<name>T0RR54_SAPDV</name>
<accession>T0RR54</accession>